<dbReference type="GO" id="GO:0062054">
    <property type="term" value="F:fluoride channel activity"/>
    <property type="evidence" value="ECO:0007669"/>
    <property type="project" value="UniProtKB-UniRule"/>
</dbReference>
<protein>
    <recommendedName>
        <fullName evidence="12">Fluoride-specific ion channel FluC</fullName>
    </recommendedName>
</protein>
<keyword evidence="6 12" id="KW-0915">Sodium</keyword>
<keyword evidence="12" id="KW-0813">Transport</keyword>
<keyword evidence="7 12" id="KW-0406">Ion transport</keyword>
<feature type="transmembrane region" description="Helical" evidence="12">
    <location>
        <begin position="7"/>
        <end position="29"/>
    </location>
</feature>
<reference evidence="14" key="1">
    <citation type="submission" date="2016-10" db="EMBL/GenBank/DDBJ databases">
        <authorList>
            <person name="Varghese N."/>
            <person name="Submissions S."/>
        </authorList>
    </citation>
    <scope>NUCLEOTIDE SEQUENCE [LARGE SCALE GENOMIC DNA]</scope>
    <source>
        <strain evidence="14">DSM 18579</strain>
    </source>
</reference>
<evidence type="ECO:0000256" key="9">
    <source>
        <dbReference type="ARBA" id="ARBA00023303"/>
    </source>
</evidence>
<evidence type="ECO:0000256" key="5">
    <source>
        <dbReference type="ARBA" id="ARBA00022989"/>
    </source>
</evidence>
<keyword evidence="3" id="KW-0997">Cell inner membrane</keyword>
<name>A0A1I0BKL4_9GAMM</name>
<evidence type="ECO:0000256" key="8">
    <source>
        <dbReference type="ARBA" id="ARBA00023136"/>
    </source>
</evidence>
<comment type="similarity">
    <text evidence="10 12">Belongs to the fluoride channel Fluc/FEX (TC 1.A.43) family.</text>
</comment>
<dbReference type="GO" id="GO:0005886">
    <property type="term" value="C:plasma membrane"/>
    <property type="evidence" value="ECO:0007669"/>
    <property type="project" value="UniProtKB-SubCell"/>
</dbReference>
<comment type="subcellular location">
    <subcellularLocation>
        <location evidence="1 12">Cell membrane</location>
        <topology evidence="1 12">Multi-pass membrane protein</topology>
    </subcellularLocation>
</comment>
<evidence type="ECO:0000256" key="12">
    <source>
        <dbReference type="HAMAP-Rule" id="MF_00454"/>
    </source>
</evidence>
<comment type="activity regulation">
    <text evidence="12">Na(+) is not transported, but it plays an essential structural role and its presence is essential for fluoride channel function.</text>
</comment>
<dbReference type="STRING" id="1123402.SAMN02583745_01302"/>
<feature type="transmembrane region" description="Helical" evidence="12">
    <location>
        <begin position="70"/>
        <end position="88"/>
    </location>
</feature>
<dbReference type="RefSeq" id="WP_093318788.1">
    <property type="nucleotide sequence ID" value="NZ_FOHV01000008.1"/>
</dbReference>
<evidence type="ECO:0000256" key="1">
    <source>
        <dbReference type="ARBA" id="ARBA00004651"/>
    </source>
</evidence>
<dbReference type="GO" id="GO:0140114">
    <property type="term" value="P:cellular detoxification of fluoride"/>
    <property type="evidence" value="ECO:0007669"/>
    <property type="project" value="UniProtKB-UniRule"/>
</dbReference>
<evidence type="ECO:0000256" key="10">
    <source>
        <dbReference type="ARBA" id="ARBA00035120"/>
    </source>
</evidence>
<keyword evidence="9 12" id="KW-0407">Ion channel</keyword>
<dbReference type="GO" id="GO:0046872">
    <property type="term" value="F:metal ion binding"/>
    <property type="evidence" value="ECO:0007669"/>
    <property type="project" value="UniProtKB-KW"/>
</dbReference>
<evidence type="ECO:0000313" key="14">
    <source>
        <dbReference type="Proteomes" id="UP000242642"/>
    </source>
</evidence>
<dbReference type="OrthoDB" id="9806299at2"/>
<dbReference type="Proteomes" id="UP000242642">
    <property type="component" value="Unassembled WGS sequence"/>
</dbReference>
<evidence type="ECO:0000256" key="3">
    <source>
        <dbReference type="ARBA" id="ARBA00022519"/>
    </source>
</evidence>
<keyword evidence="14" id="KW-1185">Reference proteome</keyword>
<dbReference type="NCBIfam" id="NF010792">
    <property type="entry name" value="PRK14196.1"/>
    <property type="match status" value="1"/>
</dbReference>
<dbReference type="InterPro" id="IPR003691">
    <property type="entry name" value="FluC"/>
</dbReference>
<comment type="function">
    <text evidence="12">Fluoride-specific ion channel. Important for reducing fluoride concentration in the cell, thus reducing its toxicity.</text>
</comment>
<organism evidence="13 14">
    <name type="scientific">Thorsellia anophelis DSM 18579</name>
    <dbReference type="NCBI Taxonomy" id="1123402"/>
    <lineage>
        <taxon>Bacteria</taxon>
        <taxon>Pseudomonadati</taxon>
        <taxon>Pseudomonadota</taxon>
        <taxon>Gammaproteobacteria</taxon>
        <taxon>Enterobacterales</taxon>
        <taxon>Thorselliaceae</taxon>
        <taxon>Thorsellia</taxon>
    </lineage>
</organism>
<evidence type="ECO:0000256" key="4">
    <source>
        <dbReference type="ARBA" id="ARBA00022692"/>
    </source>
</evidence>
<keyword evidence="4 12" id="KW-0812">Transmembrane</keyword>
<evidence type="ECO:0000256" key="7">
    <source>
        <dbReference type="ARBA" id="ARBA00023065"/>
    </source>
</evidence>
<keyword evidence="5 12" id="KW-1133">Transmembrane helix</keyword>
<keyword evidence="2 12" id="KW-1003">Cell membrane</keyword>
<feature type="transmembrane region" description="Helical" evidence="12">
    <location>
        <begin position="100"/>
        <end position="122"/>
    </location>
</feature>
<evidence type="ECO:0000313" key="13">
    <source>
        <dbReference type="EMBL" id="SET07545.1"/>
    </source>
</evidence>
<gene>
    <name evidence="12" type="primary">fluC</name>
    <name evidence="12" type="synonym">crcB</name>
    <name evidence="13" type="ORF">SAMN02583745_01302</name>
</gene>
<feature type="binding site" evidence="12">
    <location>
        <position position="81"/>
    </location>
    <ligand>
        <name>Na(+)</name>
        <dbReference type="ChEBI" id="CHEBI:29101"/>
        <note>structural</note>
    </ligand>
</feature>
<accession>A0A1I0BKL4</accession>
<dbReference type="PANTHER" id="PTHR28259">
    <property type="entry name" value="FLUORIDE EXPORT PROTEIN 1-RELATED"/>
    <property type="match status" value="1"/>
</dbReference>
<dbReference type="HAMAP" id="MF_00454">
    <property type="entry name" value="FluC"/>
    <property type="match status" value="1"/>
</dbReference>
<evidence type="ECO:0000256" key="11">
    <source>
        <dbReference type="ARBA" id="ARBA00035585"/>
    </source>
</evidence>
<feature type="binding site" evidence="12">
    <location>
        <position position="78"/>
    </location>
    <ligand>
        <name>Na(+)</name>
        <dbReference type="ChEBI" id="CHEBI:29101"/>
        <note>structural</note>
    </ligand>
</feature>
<keyword evidence="12" id="KW-0479">Metal-binding</keyword>
<dbReference type="Pfam" id="PF02537">
    <property type="entry name" value="CRCB"/>
    <property type="match status" value="1"/>
</dbReference>
<evidence type="ECO:0000256" key="6">
    <source>
        <dbReference type="ARBA" id="ARBA00023053"/>
    </source>
</evidence>
<proteinExistence type="inferred from homology"/>
<dbReference type="AlphaFoldDB" id="A0A1I0BKL4"/>
<evidence type="ECO:0000256" key="2">
    <source>
        <dbReference type="ARBA" id="ARBA00022475"/>
    </source>
</evidence>
<feature type="transmembrane region" description="Helical" evidence="12">
    <location>
        <begin position="35"/>
        <end position="58"/>
    </location>
</feature>
<sequence>MQVSFHTVIAVFVGGGLGSVLRYVISINLNPLNQIITIGTLSANLIGAIIIGISIGYFEMSTAIPTSYKLFIVTGLCGGLTTFSTFSLEVFQHIQSQNWLAAIFMIGINVFISILFVACSYYSTIKILSNG</sequence>
<dbReference type="EMBL" id="FOHV01000008">
    <property type="protein sequence ID" value="SET07545.1"/>
    <property type="molecule type" value="Genomic_DNA"/>
</dbReference>
<dbReference type="PANTHER" id="PTHR28259:SF1">
    <property type="entry name" value="FLUORIDE EXPORT PROTEIN 1-RELATED"/>
    <property type="match status" value="1"/>
</dbReference>
<keyword evidence="8 12" id="KW-0472">Membrane</keyword>
<dbReference type="NCBIfam" id="TIGR00494">
    <property type="entry name" value="crcB"/>
    <property type="match status" value="1"/>
</dbReference>
<comment type="catalytic activity">
    <reaction evidence="11">
        <text>fluoride(in) = fluoride(out)</text>
        <dbReference type="Rhea" id="RHEA:76159"/>
        <dbReference type="ChEBI" id="CHEBI:17051"/>
    </reaction>
    <physiologicalReaction direction="left-to-right" evidence="11">
        <dbReference type="Rhea" id="RHEA:76160"/>
    </physiologicalReaction>
</comment>